<organism evidence="2 3">
    <name type="scientific">Klebsormidium nitens</name>
    <name type="common">Green alga</name>
    <name type="synonym">Ulothrix nitens</name>
    <dbReference type="NCBI Taxonomy" id="105231"/>
    <lineage>
        <taxon>Eukaryota</taxon>
        <taxon>Viridiplantae</taxon>
        <taxon>Streptophyta</taxon>
        <taxon>Klebsormidiophyceae</taxon>
        <taxon>Klebsormidiales</taxon>
        <taxon>Klebsormidiaceae</taxon>
        <taxon>Klebsormidium</taxon>
    </lineage>
</organism>
<feature type="region of interest" description="Disordered" evidence="1">
    <location>
        <begin position="1"/>
        <end position="269"/>
    </location>
</feature>
<sequence length="356" mass="36921">MVALLPLPPTAVLKPERDPVTPASPGGGAGQEPSSAPTADGSSGDGHVTAPAPSPGASQGEHQTDRDTPFQAGGQPQAAGKRNVVERGVEPCPPSLAGGSDLAGCARALRRSSRLGDGLGVGGAVPAVRRGGPPSTQEKETRVQCATGGQHSESAAPTGSGSILNRFSRGERSRRISSASKFDATGLESARRGEEQIESEDGVEGGSGDEDGKQDSGGKEAGQAGLALGVVRGRQDGRVRAGQGRRPGGKQAGGALRPQKTAQDDGKAGDIQFVPGKRVARHEATLDYDTVLGRLTLVKHWEQPERQTDSVSRTRLRSFSNCAFETLLMAPQEERQQAFEERTMAFAWGQVPVGTL</sequence>
<feature type="compositionally biased region" description="Low complexity" evidence="1">
    <location>
        <begin position="124"/>
        <end position="134"/>
    </location>
</feature>
<dbReference type="AlphaFoldDB" id="A0A1Y1HRH6"/>
<dbReference type="EMBL" id="DF236982">
    <property type="protein sequence ID" value="GAQ79591.1"/>
    <property type="molecule type" value="Genomic_DNA"/>
</dbReference>
<accession>A0A1Y1HRH6</accession>
<reference evidence="2 3" key="1">
    <citation type="journal article" date="2014" name="Nat. Commun.">
        <title>Klebsormidium flaccidum genome reveals primary factors for plant terrestrial adaptation.</title>
        <authorList>
            <person name="Hori K."/>
            <person name="Maruyama F."/>
            <person name="Fujisawa T."/>
            <person name="Togashi T."/>
            <person name="Yamamoto N."/>
            <person name="Seo M."/>
            <person name="Sato S."/>
            <person name="Yamada T."/>
            <person name="Mori H."/>
            <person name="Tajima N."/>
            <person name="Moriyama T."/>
            <person name="Ikeuchi M."/>
            <person name="Watanabe M."/>
            <person name="Wada H."/>
            <person name="Kobayashi K."/>
            <person name="Saito M."/>
            <person name="Masuda T."/>
            <person name="Sasaki-Sekimoto Y."/>
            <person name="Mashiguchi K."/>
            <person name="Awai K."/>
            <person name="Shimojima M."/>
            <person name="Masuda S."/>
            <person name="Iwai M."/>
            <person name="Nobusawa T."/>
            <person name="Narise T."/>
            <person name="Kondo S."/>
            <person name="Saito H."/>
            <person name="Sato R."/>
            <person name="Murakawa M."/>
            <person name="Ihara Y."/>
            <person name="Oshima-Yamada Y."/>
            <person name="Ohtaka K."/>
            <person name="Satoh M."/>
            <person name="Sonobe K."/>
            <person name="Ishii M."/>
            <person name="Ohtani R."/>
            <person name="Kanamori-Sato M."/>
            <person name="Honoki R."/>
            <person name="Miyazaki D."/>
            <person name="Mochizuki H."/>
            <person name="Umetsu J."/>
            <person name="Higashi K."/>
            <person name="Shibata D."/>
            <person name="Kamiya Y."/>
            <person name="Sato N."/>
            <person name="Nakamura Y."/>
            <person name="Tabata S."/>
            <person name="Ida S."/>
            <person name="Kurokawa K."/>
            <person name="Ohta H."/>
        </authorList>
    </citation>
    <scope>NUCLEOTIDE SEQUENCE [LARGE SCALE GENOMIC DNA]</scope>
    <source>
        <strain evidence="2 3">NIES-2285</strain>
    </source>
</reference>
<protein>
    <submittedName>
        <fullName evidence="2">Uncharacterized protein</fullName>
    </submittedName>
</protein>
<feature type="compositionally biased region" description="Polar residues" evidence="1">
    <location>
        <begin position="147"/>
        <end position="165"/>
    </location>
</feature>
<dbReference type="Proteomes" id="UP000054558">
    <property type="component" value="Unassembled WGS sequence"/>
</dbReference>
<feature type="compositionally biased region" description="Acidic residues" evidence="1">
    <location>
        <begin position="196"/>
        <end position="209"/>
    </location>
</feature>
<gene>
    <name evidence="2" type="ORF">KFL_000330375</name>
</gene>
<evidence type="ECO:0000313" key="3">
    <source>
        <dbReference type="Proteomes" id="UP000054558"/>
    </source>
</evidence>
<evidence type="ECO:0000313" key="2">
    <source>
        <dbReference type="EMBL" id="GAQ79591.1"/>
    </source>
</evidence>
<name>A0A1Y1HRH6_KLENI</name>
<proteinExistence type="predicted"/>
<keyword evidence="3" id="KW-1185">Reference proteome</keyword>
<feature type="compositionally biased region" description="Polar residues" evidence="1">
    <location>
        <begin position="32"/>
        <end position="41"/>
    </location>
</feature>
<evidence type="ECO:0000256" key="1">
    <source>
        <dbReference type="SAM" id="MobiDB-lite"/>
    </source>
</evidence>